<dbReference type="EMBL" id="QZCE01000002">
    <property type="protein sequence ID" value="NEZ65608.1"/>
    <property type="molecule type" value="Genomic_DNA"/>
</dbReference>
<protein>
    <submittedName>
        <fullName evidence="1">Uncharacterized protein</fullName>
    </submittedName>
</protein>
<dbReference type="AlphaFoldDB" id="A0A6M0SAT1"/>
<gene>
    <name evidence="1" type="ORF">D0962_23100</name>
</gene>
<organism evidence="1 2">
    <name type="scientific">Adonisia turfae CCMR0082</name>
    <dbReference type="NCBI Taxonomy" id="2304604"/>
    <lineage>
        <taxon>Bacteria</taxon>
        <taxon>Bacillati</taxon>
        <taxon>Cyanobacteriota</taxon>
        <taxon>Adonisia</taxon>
        <taxon>Adonisia turfae</taxon>
    </lineage>
</organism>
<evidence type="ECO:0000313" key="2">
    <source>
        <dbReference type="Proteomes" id="UP000473574"/>
    </source>
</evidence>
<sequence>MHSPGEIEQAIKEAKKTELYGRVEIARILERDEGAFSAIFENEEKATKYRKKVKKTWYTLLANQQDNIVAVS</sequence>
<accession>A0A6M0SAT1</accession>
<dbReference type="RefSeq" id="WP_163666833.1">
    <property type="nucleotide sequence ID" value="NZ_QZCE01000002.1"/>
</dbReference>
<dbReference type="Proteomes" id="UP000473574">
    <property type="component" value="Unassembled WGS sequence"/>
</dbReference>
<proteinExistence type="predicted"/>
<name>A0A6M0SAT1_9CYAN</name>
<evidence type="ECO:0000313" key="1">
    <source>
        <dbReference type="EMBL" id="NEZ65608.1"/>
    </source>
</evidence>
<comment type="caution">
    <text evidence="1">The sequence shown here is derived from an EMBL/GenBank/DDBJ whole genome shotgun (WGS) entry which is preliminary data.</text>
</comment>
<reference evidence="1 2" key="1">
    <citation type="journal article" date="2020" name="Microb. Ecol.">
        <title>Ecogenomics of the Marine Benthic Filamentous Cyanobacterium Adonisia.</title>
        <authorList>
            <person name="Walter J.M."/>
            <person name="Coutinho F.H."/>
            <person name="Leomil L."/>
            <person name="Hargreaves P.I."/>
            <person name="Campeao M.E."/>
            <person name="Vieira V.V."/>
            <person name="Silva B.S."/>
            <person name="Fistarol G.O."/>
            <person name="Salomon P.S."/>
            <person name="Sawabe T."/>
            <person name="Mino S."/>
            <person name="Hosokawa M."/>
            <person name="Miyashita H."/>
            <person name="Maruyama F."/>
            <person name="van Verk M.C."/>
            <person name="Dutilh B.E."/>
            <person name="Thompson C.C."/>
            <person name="Thompson F.L."/>
        </authorList>
    </citation>
    <scope>NUCLEOTIDE SEQUENCE [LARGE SCALE GENOMIC DNA]</scope>
    <source>
        <strain evidence="1 2">CCMR0082</strain>
    </source>
</reference>